<dbReference type="InterPro" id="IPR017871">
    <property type="entry name" value="ABC_transporter-like_CS"/>
</dbReference>
<keyword evidence="9" id="KW-1278">Translocase</keyword>
<evidence type="ECO:0000256" key="8">
    <source>
        <dbReference type="ARBA" id="ARBA00022840"/>
    </source>
</evidence>
<dbReference type="PANTHER" id="PTHR43790">
    <property type="entry name" value="CARBOHYDRATE TRANSPORT ATP-BINDING PROTEIN MG119-RELATED"/>
    <property type="match status" value="1"/>
</dbReference>
<accession>A0A1M7Y639</accession>
<dbReference type="Pfam" id="PF00005">
    <property type="entry name" value="ABC_tran"/>
    <property type="match status" value="2"/>
</dbReference>
<reference evidence="12 13" key="1">
    <citation type="submission" date="2016-12" db="EMBL/GenBank/DDBJ databases">
        <authorList>
            <person name="Song W.-J."/>
            <person name="Kurnit D.M."/>
        </authorList>
    </citation>
    <scope>NUCLEOTIDE SEQUENCE [LARGE SCALE GENOMIC DNA]</scope>
    <source>
        <strain evidence="12 13">DSM 18488</strain>
    </source>
</reference>
<dbReference type="Gene3D" id="3.40.50.300">
    <property type="entry name" value="P-loop containing nucleotide triphosphate hydrolases"/>
    <property type="match status" value="2"/>
</dbReference>
<evidence type="ECO:0000313" key="13">
    <source>
        <dbReference type="Proteomes" id="UP000184603"/>
    </source>
</evidence>
<dbReference type="STRING" id="1121416.SAMN02745220_02004"/>
<keyword evidence="10" id="KW-0472">Membrane</keyword>
<organism evidence="12 13">
    <name type="scientific">Desulfopila aestuarii DSM 18488</name>
    <dbReference type="NCBI Taxonomy" id="1121416"/>
    <lineage>
        <taxon>Bacteria</taxon>
        <taxon>Pseudomonadati</taxon>
        <taxon>Thermodesulfobacteriota</taxon>
        <taxon>Desulfobulbia</taxon>
        <taxon>Desulfobulbales</taxon>
        <taxon>Desulfocapsaceae</taxon>
        <taxon>Desulfopila</taxon>
    </lineage>
</organism>
<evidence type="ECO:0000256" key="9">
    <source>
        <dbReference type="ARBA" id="ARBA00022967"/>
    </source>
</evidence>
<dbReference type="AlphaFoldDB" id="A0A1M7Y639"/>
<dbReference type="InterPro" id="IPR003593">
    <property type="entry name" value="AAA+_ATPase"/>
</dbReference>
<dbReference type="InterPro" id="IPR003439">
    <property type="entry name" value="ABC_transporter-like_ATP-bd"/>
</dbReference>
<dbReference type="GO" id="GO:0015749">
    <property type="term" value="P:monosaccharide transmembrane transport"/>
    <property type="evidence" value="ECO:0007669"/>
    <property type="project" value="UniProtKB-ARBA"/>
</dbReference>
<dbReference type="PROSITE" id="PS50893">
    <property type="entry name" value="ABC_TRANSPORTER_2"/>
    <property type="match status" value="2"/>
</dbReference>
<dbReference type="PROSITE" id="PS00211">
    <property type="entry name" value="ABC_TRANSPORTER_1"/>
    <property type="match status" value="1"/>
</dbReference>
<keyword evidence="7" id="KW-0547">Nucleotide-binding</keyword>
<dbReference type="CDD" id="cd03216">
    <property type="entry name" value="ABC_Carb_Monos_I"/>
    <property type="match status" value="1"/>
</dbReference>
<evidence type="ECO:0000256" key="2">
    <source>
        <dbReference type="ARBA" id="ARBA00004533"/>
    </source>
</evidence>
<feature type="domain" description="ABC transporter" evidence="11">
    <location>
        <begin position="262"/>
        <end position="507"/>
    </location>
</feature>
<dbReference type="EMBL" id="FRFE01000008">
    <property type="protein sequence ID" value="SHO47857.1"/>
    <property type="molecule type" value="Genomic_DNA"/>
</dbReference>
<feature type="domain" description="ABC transporter" evidence="11">
    <location>
        <begin position="6"/>
        <end position="245"/>
    </location>
</feature>
<keyword evidence="3" id="KW-0813">Transport</keyword>
<proteinExistence type="predicted"/>
<dbReference type="InterPro" id="IPR050107">
    <property type="entry name" value="ABC_carbohydrate_import_ATPase"/>
</dbReference>
<evidence type="ECO:0000256" key="5">
    <source>
        <dbReference type="ARBA" id="ARBA00022597"/>
    </source>
</evidence>
<evidence type="ECO:0000256" key="6">
    <source>
        <dbReference type="ARBA" id="ARBA00022737"/>
    </source>
</evidence>
<evidence type="ECO:0000313" key="12">
    <source>
        <dbReference type="EMBL" id="SHO47857.1"/>
    </source>
</evidence>
<gene>
    <name evidence="12" type="ORF">SAMN02745220_02004</name>
</gene>
<name>A0A1M7Y639_9BACT</name>
<dbReference type="OrthoDB" id="9809450at2"/>
<dbReference type="Proteomes" id="UP000184603">
    <property type="component" value="Unassembled WGS sequence"/>
</dbReference>
<sequence>MEKPILQFESVTKTFPGVIALNNISFSVDRGEILGICGENGAGKSTLMKILAGVHPRDTYTGEVFYEGEPLNFSAGAIQQAREMGIAIVHQELALVQQMTVGENIFLGREPGNKAVINWHQLYSETQHILDRYQIDLPIGKPVSTLGVGRQQMVEIARALSEKAKILILDEPTSALADQEVQVLMRILRTLKEQGVTCIYISHKLEEVFEITDRVTVFRDGEVVGTKVTAETSTDEIIAMMVGRQMTERFPEAKRQPKEVVLEVRNLSADWEHSPGKPMLSDISFSVRAGEILGVAGLMGSGRSELVTTLFGECGRITGGTIRMKGKPIKVGSARDAMRHGISLIPEDRKRQGLVLGQSILKNISLANMDQFAGFGSINKHAELNASEKMARDLSVKAPTLHAIVSSLSGGNQQKVVIGKWLMSDPTVLILDEPTRGIDVGAKYEIYKLMNKLAAEGVAIIMVSSELPEVLGMSDRILVMHEGCVGGIVERDKATQEKLMALATGMTTAAEEL</sequence>
<evidence type="ECO:0000259" key="11">
    <source>
        <dbReference type="PROSITE" id="PS50893"/>
    </source>
</evidence>
<protein>
    <submittedName>
        <fullName evidence="12">Xylose ABC transporter ATP-binding protein</fullName>
    </submittedName>
</protein>
<keyword evidence="13" id="KW-1185">Reference proteome</keyword>
<dbReference type="GO" id="GO:0016887">
    <property type="term" value="F:ATP hydrolysis activity"/>
    <property type="evidence" value="ECO:0007669"/>
    <property type="project" value="InterPro"/>
</dbReference>
<dbReference type="SUPFAM" id="SSF52540">
    <property type="entry name" value="P-loop containing nucleoside triphosphate hydrolases"/>
    <property type="match status" value="2"/>
</dbReference>
<evidence type="ECO:0000256" key="3">
    <source>
        <dbReference type="ARBA" id="ARBA00022448"/>
    </source>
</evidence>
<dbReference type="SMART" id="SM00382">
    <property type="entry name" value="AAA"/>
    <property type="match status" value="2"/>
</dbReference>
<keyword evidence="8 12" id="KW-0067">ATP-binding</keyword>
<evidence type="ECO:0000256" key="4">
    <source>
        <dbReference type="ARBA" id="ARBA00022475"/>
    </source>
</evidence>
<evidence type="ECO:0000256" key="7">
    <source>
        <dbReference type="ARBA" id="ARBA00022741"/>
    </source>
</evidence>
<dbReference type="GO" id="GO:0005886">
    <property type="term" value="C:plasma membrane"/>
    <property type="evidence" value="ECO:0007669"/>
    <property type="project" value="UniProtKB-SubCell"/>
</dbReference>
<dbReference type="CDD" id="cd03215">
    <property type="entry name" value="ABC_Carb_Monos_II"/>
    <property type="match status" value="1"/>
</dbReference>
<dbReference type="InterPro" id="IPR027417">
    <property type="entry name" value="P-loop_NTPase"/>
</dbReference>
<dbReference type="RefSeq" id="WP_073613310.1">
    <property type="nucleotide sequence ID" value="NZ_FRFE01000008.1"/>
</dbReference>
<dbReference type="PANTHER" id="PTHR43790:SF1">
    <property type="entry name" value="XYLOSE IMPORT ATP-BINDING PROTEIN XYLG"/>
    <property type="match status" value="1"/>
</dbReference>
<keyword evidence="6" id="KW-0677">Repeat</keyword>
<keyword evidence="5" id="KW-0762">Sugar transport</keyword>
<evidence type="ECO:0000256" key="1">
    <source>
        <dbReference type="ARBA" id="ARBA00004202"/>
    </source>
</evidence>
<dbReference type="GO" id="GO:0005524">
    <property type="term" value="F:ATP binding"/>
    <property type="evidence" value="ECO:0007669"/>
    <property type="project" value="UniProtKB-KW"/>
</dbReference>
<dbReference type="FunFam" id="3.40.50.300:FF:000126">
    <property type="entry name" value="Galactose/methyl galactoside import ATP-binding protein MglA"/>
    <property type="match status" value="1"/>
</dbReference>
<comment type="subcellular location">
    <subcellularLocation>
        <location evidence="2">Cell inner membrane</location>
    </subcellularLocation>
    <subcellularLocation>
        <location evidence="1">Cell membrane</location>
        <topology evidence="1">Peripheral membrane protein</topology>
    </subcellularLocation>
</comment>
<evidence type="ECO:0000256" key="10">
    <source>
        <dbReference type="ARBA" id="ARBA00023136"/>
    </source>
</evidence>
<dbReference type="FunFam" id="3.40.50.300:FF:000127">
    <property type="entry name" value="Ribose import ATP-binding protein RbsA"/>
    <property type="match status" value="1"/>
</dbReference>
<keyword evidence="4" id="KW-1003">Cell membrane</keyword>